<dbReference type="OrthoDB" id="2406499at2759"/>
<accession>A0A9N9H0H7</accession>
<name>A0A9N9H0H7_9GLOM</name>
<dbReference type="AlphaFoldDB" id="A0A9N9H0H7"/>
<keyword evidence="2" id="KW-1185">Reference proteome</keyword>
<proteinExistence type="predicted"/>
<organism evidence="1 2">
    <name type="scientific">Paraglomus brasilianum</name>
    <dbReference type="NCBI Taxonomy" id="144538"/>
    <lineage>
        <taxon>Eukaryota</taxon>
        <taxon>Fungi</taxon>
        <taxon>Fungi incertae sedis</taxon>
        <taxon>Mucoromycota</taxon>
        <taxon>Glomeromycotina</taxon>
        <taxon>Glomeromycetes</taxon>
        <taxon>Paraglomerales</taxon>
        <taxon>Paraglomeraceae</taxon>
        <taxon>Paraglomus</taxon>
    </lineage>
</organism>
<dbReference type="EMBL" id="CAJVPI010002682">
    <property type="protein sequence ID" value="CAG8647689.1"/>
    <property type="molecule type" value="Genomic_DNA"/>
</dbReference>
<reference evidence="1" key="1">
    <citation type="submission" date="2021-06" db="EMBL/GenBank/DDBJ databases">
        <authorList>
            <person name="Kallberg Y."/>
            <person name="Tangrot J."/>
            <person name="Rosling A."/>
        </authorList>
    </citation>
    <scope>NUCLEOTIDE SEQUENCE</scope>
    <source>
        <strain evidence="1">BR232B</strain>
    </source>
</reference>
<sequence>MNAKLNELKRRFNSVEMFTISSLNTQKRHKLSTRYSVKEQVKWIAFDDLPTFGNRPSLFQWDEGNEDSHATRYTNYIRNDFLDADYLNGYEVKDVHANEHYWKTQFLQGTTDVVVFEQIGALMEQDVTILAFELKKEIVGNDENQAIGELLAANLMSSKRPVVLLTDLYNSHYFFWLGQTESTHTVTVHGTSFMEIHKAATFARLILVPNKLLRRNAASKIGDWSDDLAYDDDIGNLDDFEDEMGPEERASWVMTKKLRKWLPLVPPRFRYCDPTRDPPLPPIGMYS</sequence>
<evidence type="ECO:0000313" key="1">
    <source>
        <dbReference type="EMBL" id="CAG8647689.1"/>
    </source>
</evidence>
<evidence type="ECO:0000313" key="2">
    <source>
        <dbReference type="Proteomes" id="UP000789739"/>
    </source>
</evidence>
<dbReference type="Proteomes" id="UP000789739">
    <property type="component" value="Unassembled WGS sequence"/>
</dbReference>
<comment type="caution">
    <text evidence="1">The sequence shown here is derived from an EMBL/GenBank/DDBJ whole genome shotgun (WGS) entry which is preliminary data.</text>
</comment>
<gene>
    <name evidence="1" type="ORF">PBRASI_LOCUS10114</name>
</gene>
<protein>
    <submittedName>
        <fullName evidence="1">906_t:CDS:1</fullName>
    </submittedName>
</protein>